<dbReference type="SUPFAM" id="SSF55136">
    <property type="entry name" value="Probable bacterial effector-binding domain"/>
    <property type="match status" value="1"/>
</dbReference>
<dbReference type="EMBL" id="QTJU01000001">
    <property type="protein sequence ID" value="RFM30346.1"/>
    <property type="molecule type" value="Genomic_DNA"/>
</dbReference>
<dbReference type="Proteomes" id="UP000261284">
    <property type="component" value="Unassembled WGS sequence"/>
</dbReference>
<dbReference type="InterPro" id="IPR029442">
    <property type="entry name" value="GyrI-like"/>
</dbReference>
<organism evidence="2 3">
    <name type="scientific">Deminuibacter soli</name>
    <dbReference type="NCBI Taxonomy" id="2291815"/>
    <lineage>
        <taxon>Bacteria</taxon>
        <taxon>Pseudomonadati</taxon>
        <taxon>Bacteroidota</taxon>
        <taxon>Chitinophagia</taxon>
        <taxon>Chitinophagales</taxon>
        <taxon>Chitinophagaceae</taxon>
        <taxon>Deminuibacter</taxon>
    </lineage>
</organism>
<gene>
    <name evidence="2" type="ORF">DXN05_05140</name>
</gene>
<dbReference type="RefSeq" id="WP_116846101.1">
    <property type="nucleotide sequence ID" value="NZ_QTJU01000001.1"/>
</dbReference>
<sequence length="205" mass="23459">MQKTDFSKLYPAYYKASAKPALQRFNTCTHLSLAGEGDPGAQPFQYAIQTLYAAAFAVKQLYKSREEDFVVPKLEALWWTNSGKRGMDVQRSEWCWQLLIRMPDSLTQTMLTGVLNQVMAQKQLPMLRYVQLQHTHVGNCAQILHIGPYSAEQPTLDRLYAYIAARELETTGRHHEIYLSNPLKTAPHQLKTILRQPVKLTLEHG</sequence>
<name>A0A3E1NQY4_9BACT</name>
<reference evidence="2 3" key="1">
    <citation type="submission" date="2018-08" db="EMBL/GenBank/DDBJ databases">
        <title>Chitinophagaceae sp. K23C18032701, a novel bacterium isolated from forest soil.</title>
        <authorList>
            <person name="Wang C."/>
        </authorList>
    </citation>
    <scope>NUCLEOTIDE SEQUENCE [LARGE SCALE GENOMIC DNA]</scope>
    <source>
        <strain evidence="2 3">K23C18032701</strain>
    </source>
</reference>
<dbReference type="Gene3D" id="3.20.80.10">
    <property type="entry name" value="Regulatory factor, effector binding domain"/>
    <property type="match status" value="1"/>
</dbReference>
<dbReference type="OrthoDB" id="4772335at2"/>
<evidence type="ECO:0000259" key="1">
    <source>
        <dbReference type="Pfam" id="PF06445"/>
    </source>
</evidence>
<keyword evidence="3" id="KW-1185">Reference proteome</keyword>
<proteinExistence type="predicted"/>
<dbReference type="Pfam" id="PF06445">
    <property type="entry name" value="GyrI-like"/>
    <property type="match status" value="1"/>
</dbReference>
<dbReference type="InterPro" id="IPR011256">
    <property type="entry name" value="Reg_factor_effector_dom_sf"/>
</dbReference>
<feature type="domain" description="GyrI-like small molecule binding" evidence="1">
    <location>
        <begin position="33"/>
        <end position="198"/>
    </location>
</feature>
<protein>
    <recommendedName>
        <fullName evidence="1">GyrI-like small molecule binding domain-containing protein</fullName>
    </recommendedName>
</protein>
<evidence type="ECO:0000313" key="3">
    <source>
        <dbReference type="Proteomes" id="UP000261284"/>
    </source>
</evidence>
<accession>A0A3E1NQY4</accession>
<comment type="caution">
    <text evidence="2">The sequence shown here is derived from an EMBL/GenBank/DDBJ whole genome shotgun (WGS) entry which is preliminary data.</text>
</comment>
<dbReference type="AlphaFoldDB" id="A0A3E1NQY4"/>
<evidence type="ECO:0000313" key="2">
    <source>
        <dbReference type="EMBL" id="RFM30346.1"/>
    </source>
</evidence>